<dbReference type="PROSITE" id="PS50922">
    <property type="entry name" value="TLC"/>
    <property type="match status" value="1"/>
</dbReference>
<dbReference type="Proteomes" id="UP001652642">
    <property type="component" value="Chromosome 7"/>
</dbReference>
<feature type="transmembrane region" description="Helical" evidence="7">
    <location>
        <begin position="225"/>
        <end position="247"/>
    </location>
</feature>
<organism evidence="9 10">
    <name type="scientific">Pogona vitticeps</name>
    <name type="common">central bearded dragon</name>
    <dbReference type="NCBI Taxonomy" id="103695"/>
    <lineage>
        <taxon>Eukaryota</taxon>
        <taxon>Metazoa</taxon>
        <taxon>Chordata</taxon>
        <taxon>Craniata</taxon>
        <taxon>Vertebrata</taxon>
        <taxon>Euteleostomi</taxon>
        <taxon>Lepidosauria</taxon>
        <taxon>Squamata</taxon>
        <taxon>Bifurcata</taxon>
        <taxon>Unidentata</taxon>
        <taxon>Episquamata</taxon>
        <taxon>Toxicofera</taxon>
        <taxon>Iguania</taxon>
        <taxon>Acrodonta</taxon>
        <taxon>Agamidae</taxon>
        <taxon>Amphibolurinae</taxon>
        <taxon>Pogona</taxon>
    </lineage>
</organism>
<evidence type="ECO:0000313" key="9">
    <source>
        <dbReference type="Proteomes" id="UP001652642"/>
    </source>
</evidence>
<keyword evidence="2 5" id="KW-0812">Transmembrane</keyword>
<dbReference type="RefSeq" id="XP_072834826.1">
    <property type="nucleotide sequence ID" value="XM_072978725.1"/>
</dbReference>
<evidence type="ECO:0000259" key="8">
    <source>
        <dbReference type="PROSITE" id="PS50922"/>
    </source>
</evidence>
<evidence type="ECO:0000313" key="10">
    <source>
        <dbReference type="RefSeq" id="XP_072834826.1"/>
    </source>
</evidence>
<name>A0ABM5ENU4_9SAUR</name>
<dbReference type="Pfam" id="PF03798">
    <property type="entry name" value="TRAM_LAG1_CLN8"/>
    <property type="match status" value="1"/>
</dbReference>
<reference evidence="10" key="1">
    <citation type="submission" date="2025-08" db="UniProtKB">
        <authorList>
            <consortium name="RefSeq"/>
        </authorList>
    </citation>
    <scope>IDENTIFICATION</scope>
</reference>
<evidence type="ECO:0000256" key="5">
    <source>
        <dbReference type="PROSITE-ProRule" id="PRU00205"/>
    </source>
</evidence>
<evidence type="ECO:0000256" key="2">
    <source>
        <dbReference type="ARBA" id="ARBA00022692"/>
    </source>
</evidence>
<keyword evidence="4 5" id="KW-0472">Membrane</keyword>
<dbReference type="PANTHER" id="PTHR13439">
    <property type="entry name" value="CT120 PROTEIN"/>
    <property type="match status" value="1"/>
</dbReference>
<keyword evidence="3 7" id="KW-1133">Transmembrane helix</keyword>
<evidence type="ECO:0000256" key="1">
    <source>
        <dbReference type="ARBA" id="ARBA00004141"/>
    </source>
</evidence>
<keyword evidence="9" id="KW-1185">Reference proteome</keyword>
<dbReference type="InterPro" id="IPR050846">
    <property type="entry name" value="TLCD"/>
</dbReference>
<comment type="subcellular location">
    <subcellularLocation>
        <location evidence="1">Membrane</location>
        <topology evidence="1">Multi-pass membrane protein</topology>
    </subcellularLocation>
</comment>
<evidence type="ECO:0000256" key="7">
    <source>
        <dbReference type="SAM" id="Phobius"/>
    </source>
</evidence>
<feature type="transmembrane region" description="Helical" evidence="7">
    <location>
        <begin position="159"/>
        <end position="182"/>
    </location>
</feature>
<feature type="region of interest" description="Disordered" evidence="6">
    <location>
        <begin position="1"/>
        <end position="23"/>
    </location>
</feature>
<proteinExistence type="predicted"/>
<evidence type="ECO:0000256" key="3">
    <source>
        <dbReference type="ARBA" id="ARBA00022989"/>
    </source>
</evidence>
<dbReference type="PANTHER" id="PTHR13439:SF2">
    <property type="entry name" value="TLC DOMAIN-CONTAINING PROTEIN 2"/>
    <property type="match status" value="1"/>
</dbReference>
<evidence type="ECO:0000256" key="6">
    <source>
        <dbReference type="SAM" id="MobiDB-lite"/>
    </source>
</evidence>
<gene>
    <name evidence="10" type="primary">TLCD2</name>
</gene>
<evidence type="ECO:0000256" key="4">
    <source>
        <dbReference type="ARBA" id="ARBA00023136"/>
    </source>
</evidence>
<dbReference type="GeneID" id="110084301"/>
<dbReference type="InterPro" id="IPR006634">
    <property type="entry name" value="TLC-dom"/>
</dbReference>
<feature type="transmembrane region" description="Helical" evidence="7">
    <location>
        <begin position="133"/>
        <end position="153"/>
    </location>
</feature>
<accession>A0ABM5ENU4</accession>
<sequence length="263" mass="29517">MGSKQSLRRWGGPGESRAVPRPEAPGERAMELLLVVGGSVAAFRLLNAGLERLAPPPPSAQRNRWKWRNIWTSLAHSLLSGTGALLGFCLHPQMAQDLIDAHRPAAHHLLGISIGYFMHDFGDMICHQKVQQCWELLFHHSVVIVCFGFAFLVHRFVGFAMVALLVEINSVFLHLRTILLMAGLAHTTSYRLTSLVNLGTYVVFRITTLAWMTRWLVLNREQISAATYALSTVGMAIMTPMNIVLFYRLLRNDFLTVSHCQDK</sequence>
<dbReference type="SMART" id="SM00724">
    <property type="entry name" value="TLC"/>
    <property type="match status" value="1"/>
</dbReference>
<feature type="domain" description="TLC" evidence="8">
    <location>
        <begin position="62"/>
        <end position="258"/>
    </location>
</feature>
<protein>
    <submittedName>
        <fullName evidence="10">TLC domain-containing protein 2 isoform X2</fullName>
    </submittedName>
</protein>
<feature type="transmembrane region" description="Helical" evidence="7">
    <location>
        <begin position="194"/>
        <end position="213"/>
    </location>
</feature>